<feature type="region of interest" description="Disordered" evidence="1">
    <location>
        <begin position="29"/>
        <end position="55"/>
    </location>
</feature>
<name>A0A7J5UMH3_9MICO</name>
<feature type="non-terminal residue" evidence="2">
    <location>
        <position position="55"/>
    </location>
</feature>
<proteinExistence type="predicted"/>
<comment type="caution">
    <text evidence="2">The sequence shown here is derived from an EMBL/GenBank/DDBJ whole genome shotgun (WGS) entry which is preliminary data.</text>
</comment>
<dbReference type="EMBL" id="WHJE01000066">
    <property type="protein sequence ID" value="KAE8763552.1"/>
    <property type="molecule type" value="Genomic_DNA"/>
</dbReference>
<evidence type="ECO:0000313" key="3">
    <source>
        <dbReference type="Proteomes" id="UP000451860"/>
    </source>
</evidence>
<sequence>MAEQPPQEADGTEEEADVVARVALERAREAARAKGQLRTSAPRRRRAGRVPDAPP</sequence>
<dbReference type="Proteomes" id="UP000451860">
    <property type="component" value="Unassembled WGS sequence"/>
</dbReference>
<dbReference type="AlphaFoldDB" id="A0A7J5UMH3"/>
<evidence type="ECO:0000313" key="2">
    <source>
        <dbReference type="EMBL" id="KAE8763552.1"/>
    </source>
</evidence>
<reference evidence="2 3" key="1">
    <citation type="submission" date="2019-10" db="EMBL/GenBank/DDBJ databases">
        <title>Georgenia wutianyii sp. nov. and Georgenia yuyongxinii sp. nov. isolated from plateau pika (Ochotona curzoniae) in the Qinghai-Tibet plateau of China.</title>
        <authorList>
            <person name="Tian Z."/>
        </authorList>
    </citation>
    <scope>NUCLEOTIDE SEQUENCE [LARGE SCALE GENOMIC DNA]</scope>
    <source>
        <strain evidence="2 3">DSM 21501</strain>
    </source>
</reference>
<accession>A0A7J5UMH3</accession>
<keyword evidence="3" id="KW-1185">Reference proteome</keyword>
<gene>
    <name evidence="2" type="ORF">GB883_13470</name>
</gene>
<protein>
    <submittedName>
        <fullName evidence="2">Uncharacterized protein</fullName>
    </submittedName>
</protein>
<organism evidence="2 3">
    <name type="scientific">Georgenia thermotolerans</name>
    <dbReference type="NCBI Taxonomy" id="527326"/>
    <lineage>
        <taxon>Bacteria</taxon>
        <taxon>Bacillati</taxon>
        <taxon>Actinomycetota</taxon>
        <taxon>Actinomycetes</taxon>
        <taxon>Micrococcales</taxon>
        <taxon>Bogoriellaceae</taxon>
        <taxon>Georgenia</taxon>
    </lineage>
</organism>
<evidence type="ECO:0000256" key="1">
    <source>
        <dbReference type="SAM" id="MobiDB-lite"/>
    </source>
</evidence>